<dbReference type="PROSITE" id="PS50928">
    <property type="entry name" value="ABC_TM1"/>
    <property type="match status" value="1"/>
</dbReference>
<comment type="caution">
    <text evidence="9">The sequence shown here is derived from an EMBL/GenBank/DDBJ whole genome shotgun (WGS) entry which is preliminary data.</text>
</comment>
<dbReference type="AlphaFoldDB" id="A0A5C8UTG7"/>
<feature type="transmembrane region" description="Helical" evidence="7">
    <location>
        <begin position="277"/>
        <end position="300"/>
    </location>
</feature>
<feature type="transmembrane region" description="Helical" evidence="7">
    <location>
        <begin position="66"/>
        <end position="87"/>
    </location>
</feature>
<sequence length="315" mass="34255">MSRWIVLVHRTVTSTKTSEKLKPECVTLLTERRRADMTTDMNSVFNAENPIAPPAGDRSQTRSTRLVNAGLSVLLLIVALGAVELVSRSGLVSILLVPPPSAIFATLVNGIASGIYWEPLLNSLSAAFGGFLIAAVLGFAIGGLLASLPRLERIVFPYVVAFQSTPMIAIAPLIIIWVGFGIQSKIVVVMVVCFFPILVNTLQGLRLRDRDRQELAVALGANRWQVFRYIRLPGSMPYVFAGLHVSAIFALIGAIVAEFVGARGGLGTMMNEQRALFNVPGVFAILIILMVLGLTVNLLMKALEKRVTFWAREKN</sequence>
<dbReference type="InterPro" id="IPR000515">
    <property type="entry name" value="MetI-like"/>
</dbReference>
<evidence type="ECO:0000313" key="10">
    <source>
        <dbReference type="Proteomes" id="UP000321379"/>
    </source>
</evidence>
<feature type="transmembrane region" description="Helical" evidence="7">
    <location>
        <begin position="186"/>
        <end position="205"/>
    </location>
</feature>
<evidence type="ECO:0000256" key="4">
    <source>
        <dbReference type="ARBA" id="ARBA00022692"/>
    </source>
</evidence>
<organism evidence="9 10">
    <name type="scientific">Lacisediminihabitans profunda</name>
    <dbReference type="NCBI Taxonomy" id="2594790"/>
    <lineage>
        <taxon>Bacteria</taxon>
        <taxon>Bacillati</taxon>
        <taxon>Actinomycetota</taxon>
        <taxon>Actinomycetes</taxon>
        <taxon>Micrococcales</taxon>
        <taxon>Microbacteriaceae</taxon>
        <taxon>Lacisediminihabitans</taxon>
    </lineage>
</organism>
<accession>A0A5C8UTG7</accession>
<dbReference type="EMBL" id="VRMG01000005">
    <property type="protein sequence ID" value="TXN30939.1"/>
    <property type="molecule type" value="Genomic_DNA"/>
</dbReference>
<evidence type="ECO:0000256" key="3">
    <source>
        <dbReference type="ARBA" id="ARBA00022475"/>
    </source>
</evidence>
<evidence type="ECO:0000256" key="7">
    <source>
        <dbReference type="RuleBase" id="RU363032"/>
    </source>
</evidence>
<dbReference type="PANTHER" id="PTHR30151:SF20">
    <property type="entry name" value="ABC TRANSPORTER PERMEASE PROTEIN HI_0355-RELATED"/>
    <property type="match status" value="1"/>
</dbReference>
<protein>
    <submittedName>
        <fullName evidence="9">ABC transporter permease</fullName>
    </submittedName>
</protein>
<dbReference type="GO" id="GO:0005886">
    <property type="term" value="C:plasma membrane"/>
    <property type="evidence" value="ECO:0007669"/>
    <property type="project" value="UniProtKB-SubCell"/>
</dbReference>
<dbReference type="Proteomes" id="UP000321379">
    <property type="component" value="Unassembled WGS sequence"/>
</dbReference>
<dbReference type="CDD" id="cd06261">
    <property type="entry name" value="TM_PBP2"/>
    <property type="match status" value="1"/>
</dbReference>
<evidence type="ECO:0000256" key="1">
    <source>
        <dbReference type="ARBA" id="ARBA00004651"/>
    </source>
</evidence>
<dbReference type="SUPFAM" id="SSF161098">
    <property type="entry name" value="MetI-like"/>
    <property type="match status" value="1"/>
</dbReference>
<evidence type="ECO:0000313" key="9">
    <source>
        <dbReference type="EMBL" id="TXN30939.1"/>
    </source>
</evidence>
<keyword evidence="5 7" id="KW-1133">Transmembrane helix</keyword>
<keyword evidence="2 7" id="KW-0813">Transport</keyword>
<dbReference type="GO" id="GO:0055085">
    <property type="term" value="P:transmembrane transport"/>
    <property type="evidence" value="ECO:0007669"/>
    <property type="project" value="InterPro"/>
</dbReference>
<dbReference type="PANTHER" id="PTHR30151">
    <property type="entry name" value="ALKANE SULFONATE ABC TRANSPORTER-RELATED, MEMBRANE SUBUNIT"/>
    <property type="match status" value="1"/>
</dbReference>
<dbReference type="Pfam" id="PF00528">
    <property type="entry name" value="BPD_transp_1"/>
    <property type="match status" value="1"/>
</dbReference>
<dbReference type="Gene3D" id="1.10.3720.10">
    <property type="entry name" value="MetI-like"/>
    <property type="match status" value="1"/>
</dbReference>
<keyword evidence="4 7" id="KW-0812">Transmembrane</keyword>
<keyword evidence="6 7" id="KW-0472">Membrane</keyword>
<evidence type="ECO:0000259" key="8">
    <source>
        <dbReference type="PROSITE" id="PS50928"/>
    </source>
</evidence>
<dbReference type="InterPro" id="IPR035906">
    <property type="entry name" value="MetI-like_sf"/>
</dbReference>
<comment type="subcellular location">
    <subcellularLocation>
        <location evidence="1 7">Cell membrane</location>
        <topology evidence="1 7">Multi-pass membrane protein</topology>
    </subcellularLocation>
</comment>
<evidence type="ECO:0000256" key="2">
    <source>
        <dbReference type="ARBA" id="ARBA00022448"/>
    </source>
</evidence>
<reference evidence="9 10" key="1">
    <citation type="submission" date="2019-08" db="EMBL/GenBank/DDBJ databases">
        <title>Bacterial whole genome sequence for Glaciihabitans sp. CHu50b-6-2.</title>
        <authorList>
            <person name="Jin L."/>
        </authorList>
    </citation>
    <scope>NUCLEOTIDE SEQUENCE [LARGE SCALE GENOMIC DNA]</scope>
    <source>
        <strain evidence="9 10">CHu50b-6-2</strain>
    </source>
</reference>
<evidence type="ECO:0000256" key="6">
    <source>
        <dbReference type="ARBA" id="ARBA00023136"/>
    </source>
</evidence>
<feature type="transmembrane region" description="Helical" evidence="7">
    <location>
        <begin position="123"/>
        <end position="146"/>
    </location>
</feature>
<feature type="transmembrane region" description="Helical" evidence="7">
    <location>
        <begin position="158"/>
        <end position="180"/>
    </location>
</feature>
<proteinExistence type="inferred from homology"/>
<keyword evidence="3" id="KW-1003">Cell membrane</keyword>
<evidence type="ECO:0000256" key="5">
    <source>
        <dbReference type="ARBA" id="ARBA00022989"/>
    </source>
</evidence>
<feature type="transmembrane region" description="Helical" evidence="7">
    <location>
        <begin position="238"/>
        <end position="257"/>
    </location>
</feature>
<comment type="similarity">
    <text evidence="7">Belongs to the binding-protein-dependent transport system permease family.</text>
</comment>
<name>A0A5C8UTG7_9MICO</name>
<keyword evidence="10" id="KW-1185">Reference proteome</keyword>
<gene>
    <name evidence="9" type="ORF">FVP33_04875</name>
</gene>
<feature type="domain" description="ABC transmembrane type-1" evidence="8">
    <location>
        <begin position="120"/>
        <end position="300"/>
    </location>
</feature>